<feature type="region of interest" description="Disordered" evidence="1">
    <location>
        <begin position="1"/>
        <end position="24"/>
    </location>
</feature>
<evidence type="ECO:0000313" key="3">
    <source>
        <dbReference type="EMBL" id="MEQ3554396.1"/>
    </source>
</evidence>
<keyword evidence="2" id="KW-0812">Transmembrane</keyword>
<feature type="transmembrane region" description="Helical" evidence="2">
    <location>
        <begin position="39"/>
        <end position="58"/>
    </location>
</feature>
<sequence>MTAPNLPKVTPAGTPSPAERPESWSGADWFRVGRYGPRILLRGALVGGALVVLVLLLVGCAGASTPEAGSGSGAPPSSSTVDTPAPSPAGGGEQDDALPWPVADRAAADEMQQQADRGGSPWVLDPEQVALSYAEAELGYQDPSATVPEPGRAEVADGATAGRAALTLEQPVRPGPGGIWTVTAIEKR</sequence>
<name>A0ABV1KIW2_9PSEU</name>
<dbReference type="Proteomes" id="UP001494902">
    <property type="component" value="Unassembled WGS sequence"/>
</dbReference>
<gene>
    <name evidence="3" type="ORF">WIS52_28350</name>
</gene>
<reference evidence="3 4" key="1">
    <citation type="submission" date="2024-03" db="EMBL/GenBank/DDBJ databases">
        <title>Draft genome sequence of Pseudonocardia nematodicida JCM 31783.</title>
        <authorList>
            <person name="Butdee W."/>
            <person name="Duangmal K."/>
        </authorList>
    </citation>
    <scope>NUCLEOTIDE SEQUENCE [LARGE SCALE GENOMIC DNA]</scope>
    <source>
        <strain evidence="3 4">JCM 31783</strain>
    </source>
</reference>
<feature type="region of interest" description="Disordered" evidence="1">
    <location>
        <begin position="65"/>
        <end position="101"/>
    </location>
</feature>
<keyword evidence="4" id="KW-1185">Reference proteome</keyword>
<dbReference type="EMBL" id="JBEDNQ010000014">
    <property type="protein sequence ID" value="MEQ3554396.1"/>
    <property type="molecule type" value="Genomic_DNA"/>
</dbReference>
<proteinExistence type="predicted"/>
<evidence type="ECO:0000313" key="4">
    <source>
        <dbReference type="Proteomes" id="UP001494902"/>
    </source>
</evidence>
<evidence type="ECO:0000256" key="1">
    <source>
        <dbReference type="SAM" id="MobiDB-lite"/>
    </source>
</evidence>
<accession>A0ABV1KIW2</accession>
<evidence type="ECO:0000256" key="2">
    <source>
        <dbReference type="SAM" id="Phobius"/>
    </source>
</evidence>
<protein>
    <submittedName>
        <fullName evidence="3">Uncharacterized protein</fullName>
    </submittedName>
</protein>
<keyword evidence="2" id="KW-1133">Transmembrane helix</keyword>
<organism evidence="3 4">
    <name type="scientific">Pseudonocardia nematodicida</name>
    <dbReference type="NCBI Taxonomy" id="1206997"/>
    <lineage>
        <taxon>Bacteria</taxon>
        <taxon>Bacillati</taxon>
        <taxon>Actinomycetota</taxon>
        <taxon>Actinomycetes</taxon>
        <taxon>Pseudonocardiales</taxon>
        <taxon>Pseudonocardiaceae</taxon>
        <taxon>Pseudonocardia</taxon>
    </lineage>
</organism>
<comment type="caution">
    <text evidence="3">The sequence shown here is derived from an EMBL/GenBank/DDBJ whole genome shotgun (WGS) entry which is preliminary data.</text>
</comment>
<dbReference type="RefSeq" id="WP_349301464.1">
    <property type="nucleotide sequence ID" value="NZ_JBEDNQ010000014.1"/>
</dbReference>
<keyword evidence="2" id="KW-0472">Membrane</keyword>
<feature type="compositionally biased region" description="Low complexity" evidence="1">
    <location>
        <begin position="65"/>
        <end position="80"/>
    </location>
</feature>